<dbReference type="OrthoDB" id="420422at2759"/>
<evidence type="ECO:0008006" key="3">
    <source>
        <dbReference type="Google" id="ProtNLM"/>
    </source>
</evidence>
<dbReference type="SUPFAM" id="SSF52540">
    <property type="entry name" value="P-loop containing nucleoside triphosphate hydrolases"/>
    <property type="match status" value="1"/>
</dbReference>
<organism evidence="1 2">
    <name type="scientific">Rhodotorula mucilaginosa</name>
    <name type="common">Yeast</name>
    <name type="synonym">Rhodotorula rubra</name>
    <dbReference type="NCBI Taxonomy" id="5537"/>
    <lineage>
        <taxon>Eukaryota</taxon>
        <taxon>Fungi</taxon>
        <taxon>Dikarya</taxon>
        <taxon>Basidiomycota</taxon>
        <taxon>Pucciniomycotina</taxon>
        <taxon>Microbotryomycetes</taxon>
        <taxon>Sporidiobolales</taxon>
        <taxon>Sporidiobolaceae</taxon>
        <taxon>Rhodotorula</taxon>
    </lineage>
</organism>
<dbReference type="AlphaFoldDB" id="A0A9P6W0Y7"/>
<dbReference type="PANTHER" id="PTHR46644">
    <property type="entry name" value="DNA REPAIR PROTEIN XRCC2"/>
    <property type="match status" value="1"/>
</dbReference>
<sequence>MDPAKLSTTIGVETARSLISTVRSSTSLPTTFISGLDSVLDNAGTPLRRGDVVELQGLPSSGKTTLLLYLAATAILMRNAHVRIDRQVLEIPIGGKEETVVWIDCTGRFDIDRLAVLVRHQIVTLVTRYRAPKGIGAPRDEEIDSLVDECLSRLHVFYPSSMLQLAATVQNLPEWTKTNAFDELGTVLIDGMSEFAWIDQFELEQKQQQQQQFAATTTAAETAARAGYTRPAEQPPLRLLVTAIARLRRTIAPLVFITQWVFRPHSILRHTSQDGFPFYSHHYAPPFWPSISSPPPPPASAAADPLDPPTLVDGQWPTFPLALHITTHPRKKPVFRKGIRFDQVVAEQRRAAQEREKAYQGQGVGTARANVLGTEGITCVVRKPGGIEVGSWDMSVYEKEIVT</sequence>
<dbReference type="EMBL" id="PUHQ01000034">
    <property type="protein sequence ID" value="KAG0661556.1"/>
    <property type="molecule type" value="Genomic_DNA"/>
</dbReference>
<keyword evidence="2" id="KW-1185">Reference proteome</keyword>
<dbReference type="GO" id="GO:0000400">
    <property type="term" value="F:four-way junction DNA binding"/>
    <property type="evidence" value="ECO:0007669"/>
    <property type="project" value="TreeGrafter"/>
</dbReference>
<accession>A0A9P6W0Y7</accession>
<dbReference type="GO" id="GO:0033063">
    <property type="term" value="C:Rad51B-Rad51C-Rad51D-XRCC2 complex"/>
    <property type="evidence" value="ECO:0007669"/>
    <property type="project" value="InterPro"/>
</dbReference>
<dbReference type="CDD" id="cd19490">
    <property type="entry name" value="XRCC2"/>
    <property type="match status" value="1"/>
</dbReference>
<dbReference type="GO" id="GO:0005657">
    <property type="term" value="C:replication fork"/>
    <property type="evidence" value="ECO:0007669"/>
    <property type="project" value="InterPro"/>
</dbReference>
<dbReference type="PANTHER" id="PTHR46644:SF2">
    <property type="entry name" value="DNA REPAIR PROTEIN XRCC2"/>
    <property type="match status" value="1"/>
</dbReference>
<dbReference type="InterPro" id="IPR030547">
    <property type="entry name" value="XRCC2"/>
</dbReference>
<dbReference type="GO" id="GO:0042148">
    <property type="term" value="P:DNA strand invasion"/>
    <property type="evidence" value="ECO:0007669"/>
    <property type="project" value="TreeGrafter"/>
</dbReference>
<reference evidence="1 2" key="1">
    <citation type="submission" date="2020-11" db="EMBL/GenBank/DDBJ databases">
        <title>Kefir isolates.</title>
        <authorList>
            <person name="Marcisauskas S."/>
            <person name="Kim Y."/>
            <person name="Blasche S."/>
        </authorList>
    </citation>
    <scope>NUCLEOTIDE SEQUENCE [LARGE SCALE GENOMIC DNA]</scope>
    <source>
        <strain evidence="1 2">KR</strain>
    </source>
</reference>
<dbReference type="Proteomes" id="UP000777482">
    <property type="component" value="Unassembled WGS sequence"/>
</dbReference>
<protein>
    <recommendedName>
        <fullName evidence="3">RecA family profile 1 domain-containing protein</fullName>
    </recommendedName>
</protein>
<comment type="caution">
    <text evidence="1">The sequence shown here is derived from an EMBL/GenBank/DDBJ whole genome shotgun (WGS) entry which is preliminary data.</text>
</comment>
<dbReference type="InterPro" id="IPR027417">
    <property type="entry name" value="P-loop_NTPase"/>
</dbReference>
<dbReference type="GO" id="GO:0000724">
    <property type="term" value="P:double-strand break repair via homologous recombination"/>
    <property type="evidence" value="ECO:0007669"/>
    <property type="project" value="InterPro"/>
</dbReference>
<evidence type="ECO:0000313" key="2">
    <source>
        <dbReference type="Proteomes" id="UP000777482"/>
    </source>
</evidence>
<gene>
    <name evidence="1" type="ORF">C6P46_003968</name>
</gene>
<dbReference type="Gene3D" id="3.40.50.300">
    <property type="entry name" value="P-loop containing nucleotide triphosphate hydrolases"/>
    <property type="match status" value="1"/>
</dbReference>
<proteinExistence type="predicted"/>
<name>A0A9P6W0Y7_RHOMI</name>
<evidence type="ECO:0000313" key="1">
    <source>
        <dbReference type="EMBL" id="KAG0661556.1"/>
    </source>
</evidence>